<name>A0AA86PTL3_9EUKA</name>
<reference evidence="5" key="1">
    <citation type="submission" date="2023-06" db="EMBL/GenBank/DDBJ databases">
        <authorList>
            <person name="Kurt Z."/>
        </authorList>
    </citation>
    <scope>NUCLEOTIDE SEQUENCE</scope>
</reference>
<keyword evidence="1" id="KW-0175">Coiled coil</keyword>
<keyword evidence="2" id="KW-0472">Membrane</keyword>
<dbReference type="Proteomes" id="UP001642409">
    <property type="component" value="Unassembled WGS sequence"/>
</dbReference>
<evidence type="ECO:0000313" key="7">
    <source>
        <dbReference type="EMBL" id="CAL6096728.1"/>
    </source>
</evidence>
<evidence type="ECO:0000256" key="1">
    <source>
        <dbReference type="SAM" id="Coils"/>
    </source>
</evidence>
<accession>A0AA86PTL3</accession>
<evidence type="ECO:0000313" key="6">
    <source>
        <dbReference type="EMBL" id="CAL6073776.1"/>
    </source>
</evidence>
<dbReference type="EMBL" id="CATOUU010000729">
    <property type="protein sequence ID" value="CAI9944586.1"/>
    <property type="molecule type" value="Genomic_DNA"/>
</dbReference>
<gene>
    <name evidence="4" type="ORF">HINF_LOCUS23040</name>
    <name evidence="5" type="ORF">HINF_LOCUS32231</name>
    <name evidence="6" type="ORF">HINF_LOCUS56263</name>
    <name evidence="7" type="ORF">HINF_LOCUS68566</name>
    <name evidence="8" type="ORF">HINF_LOCUS74560</name>
    <name evidence="3" type="ORF">HINF_LOCUS9606</name>
</gene>
<evidence type="ECO:0000256" key="2">
    <source>
        <dbReference type="SAM" id="Phobius"/>
    </source>
</evidence>
<keyword evidence="9" id="KW-1185">Reference proteome</keyword>
<dbReference type="EMBL" id="CAXDID020000303">
    <property type="protein sequence ID" value="CAL6073776.1"/>
    <property type="molecule type" value="Genomic_DNA"/>
</dbReference>
<dbReference type="EMBL" id="CAXDID020000488">
    <property type="protein sequence ID" value="CAL6096728.1"/>
    <property type="molecule type" value="Genomic_DNA"/>
</dbReference>
<dbReference type="EMBL" id="CAXDID020000637">
    <property type="protein sequence ID" value="CAL6107581.1"/>
    <property type="molecule type" value="Genomic_DNA"/>
</dbReference>
<feature type="transmembrane region" description="Helical" evidence="2">
    <location>
        <begin position="193"/>
        <end position="213"/>
    </location>
</feature>
<proteinExistence type="predicted"/>
<keyword evidence="2" id="KW-0812">Transmembrane</keyword>
<feature type="coiled-coil region" evidence="1">
    <location>
        <begin position="159"/>
        <end position="186"/>
    </location>
</feature>
<evidence type="ECO:0000313" key="3">
    <source>
        <dbReference type="EMBL" id="CAI9921961.1"/>
    </source>
</evidence>
<dbReference type="AlphaFoldDB" id="A0AA86PTL3"/>
<sequence>MSSDFDIYYNTIDKMLIDADKAADKVNSQVGENRMKYIDQILDRIQPIEEEIALAENELPMISNIKEREQASIKVGSLNSRVSSLKQKINQLNQARPSTNDEDVVQEKVVLSDMNKVQVASVLLDAAKVQLHDADQALTEVVVLNNEITTVLAADLIKLNKVNDDLTGIQAENAIAKKQLKQLAQRVTSNKCYMAVFFLVVLGVLGLTVWDIVNTYTKK</sequence>
<evidence type="ECO:0000313" key="9">
    <source>
        <dbReference type="Proteomes" id="UP001642409"/>
    </source>
</evidence>
<reference evidence="6 9" key="2">
    <citation type="submission" date="2024-07" db="EMBL/GenBank/DDBJ databases">
        <authorList>
            <person name="Akdeniz Z."/>
        </authorList>
    </citation>
    <scope>NUCLEOTIDE SEQUENCE [LARGE SCALE GENOMIC DNA]</scope>
</reference>
<comment type="caution">
    <text evidence="5">The sequence shown here is derived from an EMBL/GenBank/DDBJ whole genome shotgun (WGS) entry which is preliminary data.</text>
</comment>
<dbReference type="EMBL" id="CATOUU010000241">
    <property type="protein sequence ID" value="CAI9921961.1"/>
    <property type="molecule type" value="Genomic_DNA"/>
</dbReference>
<organism evidence="5">
    <name type="scientific">Hexamita inflata</name>
    <dbReference type="NCBI Taxonomy" id="28002"/>
    <lineage>
        <taxon>Eukaryota</taxon>
        <taxon>Metamonada</taxon>
        <taxon>Diplomonadida</taxon>
        <taxon>Hexamitidae</taxon>
        <taxon>Hexamitinae</taxon>
        <taxon>Hexamita</taxon>
    </lineage>
</organism>
<evidence type="ECO:0000313" key="4">
    <source>
        <dbReference type="EMBL" id="CAI9935395.1"/>
    </source>
</evidence>
<dbReference type="SUPFAM" id="SSF57997">
    <property type="entry name" value="Tropomyosin"/>
    <property type="match status" value="1"/>
</dbReference>
<evidence type="ECO:0000313" key="5">
    <source>
        <dbReference type="EMBL" id="CAI9944586.1"/>
    </source>
</evidence>
<keyword evidence="2" id="KW-1133">Transmembrane helix</keyword>
<evidence type="ECO:0000313" key="8">
    <source>
        <dbReference type="EMBL" id="CAL6107581.1"/>
    </source>
</evidence>
<protein>
    <submittedName>
        <fullName evidence="5">Syntaphilin family protein</fullName>
    </submittedName>
    <submittedName>
        <fullName evidence="6">Syntaphilin_family protein</fullName>
    </submittedName>
</protein>
<feature type="coiled-coil region" evidence="1">
    <location>
        <begin position="38"/>
        <end position="102"/>
    </location>
</feature>
<dbReference type="EMBL" id="CATOUU010000609">
    <property type="protein sequence ID" value="CAI9935395.1"/>
    <property type="molecule type" value="Genomic_DNA"/>
</dbReference>